<dbReference type="AlphaFoldDB" id="A0A0P7Z2A3"/>
<keyword evidence="1" id="KW-0812">Transmembrane</keyword>
<keyword evidence="1" id="KW-0472">Membrane</keyword>
<feature type="transmembrane region" description="Helical" evidence="1">
    <location>
        <begin position="50"/>
        <end position="70"/>
    </location>
</feature>
<dbReference type="OrthoDB" id="6366747at2"/>
<evidence type="ECO:0000256" key="1">
    <source>
        <dbReference type="SAM" id="Phobius"/>
    </source>
</evidence>
<feature type="transmembrane region" description="Helical" evidence="1">
    <location>
        <begin position="108"/>
        <end position="125"/>
    </location>
</feature>
<organism evidence="2 3">
    <name type="scientific">Marinobacter excellens HL-55</name>
    <dbReference type="NCBI Taxonomy" id="1305731"/>
    <lineage>
        <taxon>Bacteria</taxon>
        <taxon>Pseudomonadati</taxon>
        <taxon>Pseudomonadota</taxon>
        <taxon>Gammaproteobacteria</taxon>
        <taxon>Pseudomonadales</taxon>
        <taxon>Marinobacteraceae</taxon>
        <taxon>Marinobacter</taxon>
    </lineage>
</organism>
<protein>
    <submittedName>
        <fullName evidence="2">Uncharacterized protein</fullName>
    </submittedName>
</protein>
<reference evidence="2 3" key="1">
    <citation type="submission" date="2015-09" db="EMBL/GenBank/DDBJ databases">
        <title>Identification and resolution of microdiversity through metagenomic sequencing of parallel consortia.</title>
        <authorList>
            <person name="Nelson W.C."/>
            <person name="Romine M.F."/>
            <person name="Lindemann S.R."/>
        </authorList>
    </citation>
    <scope>NUCLEOTIDE SEQUENCE [LARGE SCALE GENOMIC DNA]</scope>
    <source>
        <strain evidence="2">HL-55</strain>
    </source>
</reference>
<name>A0A0P7Z2A3_9GAMM</name>
<sequence length="174" mass="19609">MDRQIEDLMKQGLSRHEIFEQLKKQSGNQMRLAQKIATFEPGSSSTQTVLLNRVLMVLCLLQACFGIWVIHSNVVPMDEEFGWQGIVATFILTIFYFVGLFRVSFTGYASFMLFCITVVASYAYFFNHFPVVSIVGVLLAVAGGVLSYSVKVRLFPHMGFLDVRKDEGGAYILE</sequence>
<accession>A0A0P7Z2A3</accession>
<dbReference type="EMBL" id="LJZQ01000014">
    <property type="protein sequence ID" value="KPQ28521.1"/>
    <property type="molecule type" value="Genomic_DNA"/>
</dbReference>
<dbReference type="PATRIC" id="fig|1305731.5.peg.511"/>
<evidence type="ECO:0000313" key="3">
    <source>
        <dbReference type="Proteomes" id="UP000050416"/>
    </source>
</evidence>
<comment type="caution">
    <text evidence="2">The sequence shown here is derived from an EMBL/GenBank/DDBJ whole genome shotgun (WGS) entry which is preliminary data.</text>
</comment>
<evidence type="ECO:0000313" key="2">
    <source>
        <dbReference type="EMBL" id="KPQ28521.1"/>
    </source>
</evidence>
<gene>
    <name evidence="2" type="ORF">HLUCCX14_10295</name>
</gene>
<proteinExistence type="predicted"/>
<keyword evidence="1" id="KW-1133">Transmembrane helix</keyword>
<feature type="transmembrane region" description="Helical" evidence="1">
    <location>
        <begin position="82"/>
        <end position="101"/>
    </location>
</feature>
<dbReference type="Proteomes" id="UP000050416">
    <property type="component" value="Unassembled WGS sequence"/>
</dbReference>
<feature type="transmembrane region" description="Helical" evidence="1">
    <location>
        <begin position="131"/>
        <end position="150"/>
    </location>
</feature>